<feature type="region of interest" description="Disordered" evidence="1">
    <location>
        <begin position="35"/>
        <end position="69"/>
    </location>
</feature>
<evidence type="ECO:0000313" key="3">
    <source>
        <dbReference type="Proteomes" id="UP001176961"/>
    </source>
</evidence>
<dbReference type="EMBL" id="CATQJL010000316">
    <property type="protein sequence ID" value="CAJ0606846.1"/>
    <property type="molecule type" value="Genomic_DNA"/>
</dbReference>
<proteinExistence type="predicted"/>
<dbReference type="Proteomes" id="UP001176961">
    <property type="component" value="Unassembled WGS sequence"/>
</dbReference>
<keyword evidence="3" id="KW-1185">Reference proteome</keyword>
<feature type="compositionally biased region" description="Low complexity" evidence="1">
    <location>
        <begin position="42"/>
        <end position="61"/>
    </location>
</feature>
<gene>
    <name evidence="2" type="ORF">CYNAS_LOCUS18829</name>
</gene>
<protein>
    <submittedName>
        <fullName evidence="2">Uncharacterized protein</fullName>
    </submittedName>
</protein>
<sequence length="114" mass="12381">MKDMPNHPDEDAGSPPSYSTICILSTAILPTVDTKCPSNADSLSPNTASPPTSTSQTQSTTSKHKKTRPLYPPLGVCSASAAWSCSSQLLRKDSVPFKLLQYESLHYVYMSNWS</sequence>
<evidence type="ECO:0000256" key="1">
    <source>
        <dbReference type="SAM" id="MobiDB-lite"/>
    </source>
</evidence>
<organism evidence="2 3">
    <name type="scientific">Cylicocyclus nassatus</name>
    <name type="common">Nematode worm</name>
    <dbReference type="NCBI Taxonomy" id="53992"/>
    <lineage>
        <taxon>Eukaryota</taxon>
        <taxon>Metazoa</taxon>
        <taxon>Ecdysozoa</taxon>
        <taxon>Nematoda</taxon>
        <taxon>Chromadorea</taxon>
        <taxon>Rhabditida</taxon>
        <taxon>Rhabditina</taxon>
        <taxon>Rhabditomorpha</taxon>
        <taxon>Strongyloidea</taxon>
        <taxon>Strongylidae</taxon>
        <taxon>Cylicocyclus</taxon>
    </lineage>
</organism>
<accession>A0AA36MC91</accession>
<name>A0AA36MC91_CYLNA</name>
<evidence type="ECO:0000313" key="2">
    <source>
        <dbReference type="EMBL" id="CAJ0606846.1"/>
    </source>
</evidence>
<reference evidence="2" key="1">
    <citation type="submission" date="2023-07" db="EMBL/GenBank/DDBJ databases">
        <authorList>
            <consortium name="CYATHOMIX"/>
        </authorList>
    </citation>
    <scope>NUCLEOTIDE SEQUENCE</scope>
    <source>
        <strain evidence="2">N/A</strain>
    </source>
</reference>
<dbReference type="AlphaFoldDB" id="A0AA36MC91"/>
<comment type="caution">
    <text evidence="2">The sequence shown here is derived from an EMBL/GenBank/DDBJ whole genome shotgun (WGS) entry which is preliminary data.</text>
</comment>